<keyword evidence="2 4" id="KW-0863">Zinc-finger</keyword>
<dbReference type="SUPFAM" id="SSF57667">
    <property type="entry name" value="beta-beta-alpha zinc fingers"/>
    <property type="match status" value="1"/>
</dbReference>
<comment type="caution">
    <text evidence="6">The sequence shown here is derived from an EMBL/GenBank/DDBJ whole genome shotgun (WGS) entry which is preliminary data.</text>
</comment>
<dbReference type="InterPro" id="IPR036236">
    <property type="entry name" value="Znf_C2H2_sf"/>
</dbReference>
<feature type="domain" description="BED-type" evidence="5">
    <location>
        <begin position="16"/>
        <end position="71"/>
    </location>
</feature>
<evidence type="ECO:0000256" key="3">
    <source>
        <dbReference type="ARBA" id="ARBA00022833"/>
    </source>
</evidence>
<evidence type="ECO:0000256" key="1">
    <source>
        <dbReference type="ARBA" id="ARBA00022723"/>
    </source>
</evidence>
<dbReference type="AlphaFoldDB" id="A0AA47N598"/>
<reference evidence="6" key="1">
    <citation type="journal article" date="2023" name="Front. Mar. Sci.">
        <title>A new Merluccius polli reference genome to investigate the effects of global change in West African waters.</title>
        <authorList>
            <person name="Mateo J.L."/>
            <person name="Blanco-Fernandez C."/>
            <person name="Garcia-Vazquez E."/>
            <person name="Machado-Schiaffino G."/>
        </authorList>
    </citation>
    <scope>NUCLEOTIDE SEQUENCE</scope>
    <source>
        <strain evidence="6">C29</strain>
        <tissue evidence="6">Fin</tissue>
    </source>
</reference>
<dbReference type="Pfam" id="PF02892">
    <property type="entry name" value="zf-BED"/>
    <property type="match status" value="1"/>
</dbReference>
<dbReference type="GO" id="GO:0003677">
    <property type="term" value="F:DNA binding"/>
    <property type="evidence" value="ECO:0007669"/>
    <property type="project" value="InterPro"/>
</dbReference>
<evidence type="ECO:0000256" key="2">
    <source>
        <dbReference type="ARBA" id="ARBA00022771"/>
    </source>
</evidence>
<dbReference type="GO" id="GO:0008270">
    <property type="term" value="F:zinc ion binding"/>
    <property type="evidence" value="ECO:0007669"/>
    <property type="project" value="UniProtKB-KW"/>
</dbReference>
<protein>
    <recommendedName>
        <fullName evidence="5">BED-type domain-containing protein</fullName>
    </recommendedName>
</protein>
<proteinExistence type="predicted"/>
<sequence>MAEGGAESEELVAKRGSSSIIWNWFGYDKSDMEQTSALCRVCKKTVISKGGNTTNFFHHLKHQHKPEYDESLKMRTDAAKATAST</sequence>
<dbReference type="Proteomes" id="UP001174136">
    <property type="component" value="Unassembled WGS sequence"/>
</dbReference>
<name>A0AA47N598_MERPO</name>
<organism evidence="6 7">
    <name type="scientific">Merluccius polli</name>
    <name type="common">Benguela hake</name>
    <name type="synonym">Merluccius cadenati</name>
    <dbReference type="NCBI Taxonomy" id="89951"/>
    <lineage>
        <taxon>Eukaryota</taxon>
        <taxon>Metazoa</taxon>
        <taxon>Chordata</taxon>
        <taxon>Craniata</taxon>
        <taxon>Vertebrata</taxon>
        <taxon>Euteleostomi</taxon>
        <taxon>Actinopterygii</taxon>
        <taxon>Neopterygii</taxon>
        <taxon>Teleostei</taxon>
        <taxon>Neoteleostei</taxon>
        <taxon>Acanthomorphata</taxon>
        <taxon>Zeiogadaria</taxon>
        <taxon>Gadariae</taxon>
        <taxon>Gadiformes</taxon>
        <taxon>Gadoidei</taxon>
        <taxon>Merlucciidae</taxon>
        <taxon>Merluccius</taxon>
    </lineage>
</organism>
<evidence type="ECO:0000313" key="7">
    <source>
        <dbReference type="Proteomes" id="UP001174136"/>
    </source>
</evidence>
<keyword evidence="1" id="KW-0479">Metal-binding</keyword>
<evidence type="ECO:0000256" key="4">
    <source>
        <dbReference type="PROSITE-ProRule" id="PRU00027"/>
    </source>
</evidence>
<gene>
    <name evidence="6" type="ORF">N1851_006515</name>
</gene>
<evidence type="ECO:0000313" key="6">
    <source>
        <dbReference type="EMBL" id="KAK0152104.1"/>
    </source>
</evidence>
<dbReference type="PROSITE" id="PS50808">
    <property type="entry name" value="ZF_BED"/>
    <property type="match status" value="1"/>
</dbReference>
<keyword evidence="3" id="KW-0862">Zinc</keyword>
<evidence type="ECO:0000259" key="5">
    <source>
        <dbReference type="PROSITE" id="PS50808"/>
    </source>
</evidence>
<dbReference type="EMBL" id="JAOPHQ010001141">
    <property type="protein sequence ID" value="KAK0152104.1"/>
    <property type="molecule type" value="Genomic_DNA"/>
</dbReference>
<dbReference type="InterPro" id="IPR003656">
    <property type="entry name" value="Znf_BED"/>
</dbReference>
<dbReference type="SMART" id="SM00614">
    <property type="entry name" value="ZnF_BED"/>
    <property type="match status" value="1"/>
</dbReference>
<keyword evidence="7" id="KW-1185">Reference proteome</keyword>
<accession>A0AA47N598</accession>